<name>A0AAP0PRD2_9MAGN</name>
<evidence type="ECO:0000313" key="2">
    <source>
        <dbReference type="EMBL" id="KAK9153622.1"/>
    </source>
</evidence>
<dbReference type="Proteomes" id="UP001417504">
    <property type="component" value="Unassembled WGS sequence"/>
</dbReference>
<feature type="compositionally biased region" description="Basic and acidic residues" evidence="1">
    <location>
        <begin position="148"/>
        <end position="168"/>
    </location>
</feature>
<sequence length="190" mass="21984">MNPGPLDTSVLSLQSQHRSTLVWNGQIDTMAQIMSWSSSSDYITAMPHIQTLSKKALQVMHVENRVSGHKHTELNVEEEQPNYIDVNLLEKNQVSGHKHTELNNVHEEQANYIDLDLLEEESDSMYSDPRFITEEVTANDNLHFHSHVQKERRDEQQSRRYGVRRRDGDAGFTDEADVVVFQRRGRSRNT</sequence>
<proteinExistence type="predicted"/>
<evidence type="ECO:0000313" key="3">
    <source>
        <dbReference type="Proteomes" id="UP001417504"/>
    </source>
</evidence>
<dbReference type="AlphaFoldDB" id="A0AAP0PRD2"/>
<evidence type="ECO:0000256" key="1">
    <source>
        <dbReference type="SAM" id="MobiDB-lite"/>
    </source>
</evidence>
<protein>
    <submittedName>
        <fullName evidence="2">Uncharacterized protein</fullName>
    </submittedName>
</protein>
<dbReference type="EMBL" id="JBBNAE010000001">
    <property type="protein sequence ID" value="KAK9153622.1"/>
    <property type="molecule type" value="Genomic_DNA"/>
</dbReference>
<accession>A0AAP0PRD2</accession>
<keyword evidence="3" id="KW-1185">Reference proteome</keyword>
<gene>
    <name evidence="2" type="ORF">Sjap_001102</name>
</gene>
<feature type="region of interest" description="Disordered" evidence="1">
    <location>
        <begin position="147"/>
        <end position="168"/>
    </location>
</feature>
<organism evidence="2 3">
    <name type="scientific">Stephania japonica</name>
    <dbReference type="NCBI Taxonomy" id="461633"/>
    <lineage>
        <taxon>Eukaryota</taxon>
        <taxon>Viridiplantae</taxon>
        <taxon>Streptophyta</taxon>
        <taxon>Embryophyta</taxon>
        <taxon>Tracheophyta</taxon>
        <taxon>Spermatophyta</taxon>
        <taxon>Magnoliopsida</taxon>
        <taxon>Ranunculales</taxon>
        <taxon>Menispermaceae</taxon>
        <taxon>Menispermoideae</taxon>
        <taxon>Cissampelideae</taxon>
        <taxon>Stephania</taxon>
    </lineage>
</organism>
<comment type="caution">
    <text evidence="2">The sequence shown here is derived from an EMBL/GenBank/DDBJ whole genome shotgun (WGS) entry which is preliminary data.</text>
</comment>
<reference evidence="2 3" key="1">
    <citation type="submission" date="2024-01" db="EMBL/GenBank/DDBJ databases">
        <title>Genome assemblies of Stephania.</title>
        <authorList>
            <person name="Yang L."/>
        </authorList>
    </citation>
    <scope>NUCLEOTIDE SEQUENCE [LARGE SCALE GENOMIC DNA]</scope>
    <source>
        <strain evidence="2">QJT</strain>
        <tissue evidence="2">Leaf</tissue>
    </source>
</reference>